<organism evidence="8 9">
    <name type="scientific">Alkalibacter rhizosphaerae</name>
    <dbReference type="NCBI Taxonomy" id="2815577"/>
    <lineage>
        <taxon>Bacteria</taxon>
        <taxon>Bacillati</taxon>
        <taxon>Bacillota</taxon>
        <taxon>Clostridia</taxon>
        <taxon>Eubacteriales</taxon>
        <taxon>Eubacteriaceae</taxon>
        <taxon>Alkalibacter</taxon>
    </lineage>
</organism>
<dbReference type="Proteomes" id="UP000663499">
    <property type="component" value="Chromosome"/>
</dbReference>
<proteinExistence type="predicted"/>
<dbReference type="EMBL" id="CP071444">
    <property type="protein sequence ID" value="QSX08548.1"/>
    <property type="molecule type" value="Genomic_DNA"/>
</dbReference>
<evidence type="ECO:0000256" key="6">
    <source>
        <dbReference type="SAM" id="Phobius"/>
    </source>
</evidence>
<evidence type="ECO:0000256" key="3">
    <source>
        <dbReference type="ARBA" id="ARBA00022692"/>
    </source>
</evidence>
<dbReference type="PANTHER" id="PTHR11360">
    <property type="entry name" value="MONOCARBOXYLATE TRANSPORTER"/>
    <property type="match status" value="1"/>
</dbReference>
<dbReference type="GO" id="GO:0005886">
    <property type="term" value="C:plasma membrane"/>
    <property type="evidence" value="ECO:0007669"/>
    <property type="project" value="UniProtKB-SubCell"/>
</dbReference>
<evidence type="ECO:0000313" key="9">
    <source>
        <dbReference type="Proteomes" id="UP000663499"/>
    </source>
</evidence>
<feature type="transmembrane region" description="Helical" evidence="6">
    <location>
        <begin position="266"/>
        <end position="286"/>
    </location>
</feature>
<dbReference type="GO" id="GO:0022857">
    <property type="term" value="F:transmembrane transporter activity"/>
    <property type="evidence" value="ECO:0007669"/>
    <property type="project" value="InterPro"/>
</dbReference>
<feature type="transmembrane region" description="Helical" evidence="6">
    <location>
        <begin position="232"/>
        <end position="254"/>
    </location>
</feature>
<dbReference type="InterPro" id="IPR020846">
    <property type="entry name" value="MFS_dom"/>
</dbReference>
<feature type="transmembrane region" description="Helical" evidence="6">
    <location>
        <begin position="52"/>
        <end position="74"/>
    </location>
</feature>
<feature type="transmembrane region" description="Helical" evidence="6">
    <location>
        <begin position="81"/>
        <end position="100"/>
    </location>
</feature>
<evidence type="ECO:0000256" key="2">
    <source>
        <dbReference type="ARBA" id="ARBA00022448"/>
    </source>
</evidence>
<gene>
    <name evidence="8" type="ORF">J0B03_00185</name>
</gene>
<feature type="transmembrane region" description="Helical" evidence="6">
    <location>
        <begin position="12"/>
        <end position="32"/>
    </location>
</feature>
<dbReference type="InterPro" id="IPR050327">
    <property type="entry name" value="Proton-linked_MCT"/>
</dbReference>
<feature type="transmembrane region" description="Helical" evidence="6">
    <location>
        <begin position="298"/>
        <end position="316"/>
    </location>
</feature>
<feature type="transmembrane region" description="Helical" evidence="6">
    <location>
        <begin position="358"/>
        <end position="381"/>
    </location>
</feature>
<dbReference type="Gene3D" id="1.20.1250.20">
    <property type="entry name" value="MFS general substrate transporter like domains"/>
    <property type="match status" value="2"/>
</dbReference>
<dbReference type="AlphaFoldDB" id="A0A974XEW5"/>
<feature type="transmembrane region" description="Helical" evidence="6">
    <location>
        <begin position="322"/>
        <end position="346"/>
    </location>
</feature>
<dbReference type="PANTHER" id="PTHR11360:SF284">
    <property type="entry name" value="EG:103B4.3 PROTEIN-RELATED"/>
    <property type="match status" value="1"/>
</dbReference>
<evidence type="ECO:0000256" key="5">
    <source>
        <dbReference type="ARBA" id="ARBA00023136"/>
    </source>
</evidence>
<dbReference type="InterPro" id="IPR036259">
    <property type="entry name" value="MFS_trans_sf"/>
</dbReference>
<dbReference type="SUPFAM" id="SSF103473">
    <property type="entry name" value="MFS general substrate transporter"/>
    <property type="match status" value="1"/>
</dbReference>
<comment type="subcellular location">
    <subcellularLocation>
        <location evidence="1">Cell membrane</location>
        <topology evidence="1">Multi-pass membrane protein</topology>
    </subcellularLocation>
</comment>
<keyword evidence="3 6" id="KW-0812">Transmembrane</keyword>
<reference evidence="8" key="1">
    <citation type="submission" date="2021-03" db="EMBL/GenBank/DDBJ databases">
        <title>Alkalibacter marinus sp. nov., isolated from tidal flat sediment.</title>
        <authorList>
            <person name="Namirimu T."/>
            <person name="Yang J.-A."/>
            <person name="Yang S.-H."/>
            <person name="Kim Y.-J."/>
            <person name="Kwon K.K."/>
        </authorList>
    </citation>
    <scope>NUCLEOTIDE SEQUENCE</scope>
    <source>
        <strain evidence="8">ES005</strain>
    </source>
</reference>
<sequence>MNRINRKNGDRYAIVILIGCFVQFAVLAGLYINIGQLFEPVATTHGFTMGQMAAVSTFMGIGSMLTIPLAGRLLDRVDIRIILTGGNLAFNGALLSFILWSELWQFYLVCFLSGLAVGVSVMITVPVVVGNWFYKRLGLAMSLAMSSSAIGSAAISPIMGYLLFHLPWETAVAILFLSAIVMVTPVSLFVIRLRPEDKGMYPYGYDPEDPFHVQAANGKADGMSEKEAVKSLSFWLILLTFGMMQFMNGFLAMLPSFGRSLGMTAIGASTLITISMLGNLVFKLSFGYLSDRFQFQRVLYGLLFIVLAGFGFIYSSRNAVSVLLYAGIIGFGASQSYVSVAGPLFTRRTFGSKDYSKIYSHMVVSQTLFGAISPPIAGYIFDATGSYSGMLVLFIGAALVSIIFVYINRKIINEREGSQI</sequence>
<keyword evidence="5 6" id="KW-0472">Membrane</keyword>
<evidence type="ECO:0000259" key="7">
    <source>
        <dbReference type="PROSITE" id="PS50850"/>
    </source>
</evidence>
<feature type="transmembrane region" description="Helical" evidence="6">
    <location>
        <begin position="170"/>
        <end position="191"/>
    </location>
</feature>
<dbReference type="KEGG" id="alka:J0B03_00185"/>
<keyword evidence="2" id="KW-0813">Transport</keyword>
<feature type="transmembrane region" description="Helical" evidence="6">
    <location>
        <begin position="141"/>
        <end position="164"/>
    </location>
</feature>
<dbReference type="RefSeq" id="WP_207299889.1">
    <property type="nucleotide sequence ID" value="NZ_CP071444.1"/>
</dbReference>
<keyword evidence="9" id="KW-1185">Reference proteome</keyword>
<evidence type="ECO:0000256" key="1">
    <source>
        <dbReference type="ARBA" id="ARBA00004651"/>
    </source>
</evidence>
<feature type="transmembrane region" description="Helical" evidence="6">
    <location>
        <begin position="106"/>
        <end position="129"/>
    </location>
</feature>
<protein>
    <submittedName>
        <fullName evidence="8">MFS transporter</fullName>
    </submittedName>
</protein>
<dbReference type="InterPro" id="IPR011701">
    <property type="entry name" value="MFS"/>
</dbReference>
<feature type="transmembrane region" description="Helical" evidence="6">
    <location>
        <begin position="387"/>
        <end position="407"/>
    </location>
</feature>
<dbReference type="Pfam" id="PF07690">
    <property type="entry name" value="MFS_1"/>
    <property type="match status" value="1"/>
</dbReference>
<name>A0A974XEW5_9FIRM</name>
<accession>A0A974XEW5</accession>
<dbReference type="PROSITE" id="PS50850">
    <property type="entry name" value="MFS"/>
    <property type="match status" value="1"/>
</dbReference>
<feature type="domain" description="Major facilitator superfamily (MFS) profile" evidence="7">
    <location>
        <begin position="12"/>
        <end position="413"/>
    </location>
</feature>
<keyword evidence="4 6" id="KW-1133">Transmembrane helix</keyword>
<evidence type="ECO:0000256" key="4">
    <source>
        <dbReference type="ARBA" id="ARBA00022989"/>
    </source>
</evidence>
<evidence type="ECO:0000313" key="8">
    <source>
        <dbReference type="EMBL" id="QSX08548.1"/>
    </source>
</evidence>